<evidence type="ECO:0000313" key="2">
    <source>
        <dbReference type="EMBL" id="TKS96392.1"/>
    </source>
</evidence>
<dbReference type="EMBL" id="SZNQ01000003">
    <property type="protein sequence ID" value="TKS96392.1"/>
    <property type="molecule type" value="Genomic_DNA"/>
</dbReference>
<name>A0A4V6AUK9_STRLS</name>
<organism evidence="2 3">
    <name type="scientific">Streptomyces lasalocidi</name>
    <name type="common">Streptomyces lasaliensis</name>
    <dbReference type="NCBI Taxonomy" id="324833"/>
    <lineage>
        <taxon>Bacteria</taxon>
        <taxon>Bacillati</taxon>
        <taxon>Actinomycetota</taxon>
        <taxon>Actinomycetes</taxon>
        <taxon>Kitasatosporales</taxon>
        <taxon>Streptomycetaceae</taxon>
        <taxon>Streptomyces</taxon>
    </lineage>
</organism>
<reference evidence="2 3" key="1">
    <citation type="submission" date="2019-04" db="EMBL/GenBank/DDBJ databases">
        <title>Streptomyces lasaliensis sp. nov., an Actinomycete isolated from soil which produces the polyether antibiotic lasalocid.</title>
        <authorList>
            <person name="Erwin G."/>
            <person name="Haber C."/>
        </authorList>
    </citation>
    <scope>NUCLEOTIDE SEQUENCE [LARGE SCALE GENOMIC DNA]</scope>
    <source>
        <strain evidence="2 3">X-537</strain>
    </source>
</reference>
<comment type="caution">
    <text evidence="2">The sequence shown here is derived from an EMBL/GenBank/DDBJ whole genome shotgun (WGS) entry which is preliminary data.</text>
</comment>
<evidence type="ECO:0000313" key="3">
    <source>
        <dbReference type="Proteomes" id="UP000305929"/>
    </source>
</evidence>
<feature type="compositionally biased region" description="Basic residues" evidence="1">
    <location>
        <begin position="104"/>
        <end position="113"/>
    </location>
</feature>
<gene>
    <name evidence="2" type="ORF">E4U91_37725</name>
</gene>
<protein>
    <submittedName>
        <fullName evidence="2">Uncharacterized protein</fullName>
    </submittedName>
</protein>
<keyword evidence="3" id="KW-1185">Reference proteome</keyword>
<dbReference type="Proteomes" id="UP000305929">
    <property type="component" value="Unassembled WGS sequence"/>
</dbReference>
<proteinExistence type="predicted"/>
<accession>A0A4V6AUK9</accession>
<feature type="region of interest" description="Disordered" evidence="1">
    <location>
        <begin position="1"/>
        <end position="113"/>
    </location>
</feature>
<sequence>MDLGRQAQRRPSWRRPAVPRRGAGPRRPPDRRDAGTPAGRRASAGGHANPGRTRPGSSRPCRTVPCGAFRPRIRTGARRGPSGPPRPRTASAAGPVRPGEPAHLWHRLAGPRR</sequence>
<evidence type="ECO:0000256" key="1">
    <source>
        <dbReference type="SAM" id="MobiDB-lite"/>
    </source>
</evidence>
<dbReference type="AlphaFoldDB" id="A0A4V6AUK9"/>